<dbReference type="Gene3D" id="2.60.40.10">
    <property type="entry name" value="Immunoglobulins"/>
    <property type="match status" value="2"/>
</dbReference>
<dbReference type="InterPro" id="IPR013783">
    <property type="entry name" value="Ig-like_fold"/>
</dbReference>
<evidence type="ECO:0000313" key="6">
    <source>
        <dbReference type="Proteomes" id="UP000295281"/>
    </source>
</evidence>
<feature type="domain" description="Fibronectin type-III" evidence="4">
    <location>
        <begin position="479"/>
        <end position="569"/>
    </location>
</feature>
<reference evidence="5 6" key="1">
    <citation type="submission" date="2019-03" db="EMBL/GenBank/DDBJ databases">
        <title>Genomic Encyclopedia of Type Strains, Phase IV (KMG-IV): sequencing the most valuable type-strain genomes for metagenomic binning, comparative biology and taxonomic classification.</title>
        <authorList>
            <person name="Goeker M."/>
        </authorList>
    </citation>
    <scope>NUCLEOTIDE SEQUENCE [LARGE SCALE GENOMIC DNA]</scope>
    <source>
        <strain evidence="5 6">DSM 46770</strain>
    </source>
</reference>
<dbReference type="EMBL" id="SNYN01000001">
    <property type="protein sequence ID" value="TDQ54995.1"/>
    <property type="molecule type" value="Genomic_DNA"/>
</dbReference>
<evidence type="ECO:0000256" key="2">
    <source>
        <dbReference type="ARBA" id="ARBA00023326"/>
    </source>
</evidence>
<feature type="compositionally biased region" description="Acidic residues" evidence="3">
    <location>
        <begin position="406"/>
        <end position="416"/>
    </location>
</feature>
<dbReference type="CDD" id="cd00063">
    <property type="entry name" value="FN3"/>
    <property type="match status" value="2"/>
</dbReference>
<feature type="region of interest" description="Disordered" evidence="3">
    <location>
        <begin position="741"/>
        <end position="770"/>
    </location>
</feature>
<feature type="region of interest" description="Disordered" evidence="3">
    <location>
        <begin position="345"/>
        <end position="482"/>
    </location>
</feature>
<dbReference type="PROSITE" id="PS50853">
    <property type="entry name" value="FN3"/>
    <property type="match status" value="2"/>
</dbReference>
<sequence>MRQRVTAVYAAVRRAASAGTVVALTIALCCTLLGAGAISGAVRLADGNVWLWSSPAGQLSRTNPHDGRVDLVTNVPESAGHRVEVTQSDDHLILHDLDTGRMTSVDLGEMAFSGRLDLDADGDHSVFLDGDRGVVVDRRAGEVRAIDPATLTATGETLKLPAPLEGGAFAADGTLWIGVPSQGTVAGMRIADGTAKAGETVGVSDPADDIAVTVRDQGPLVVNRSDDTIVEVRDGATAEVESPVDLADAVVPERTSGALVAVTAPGADAILTLAGPHDGDGIAVVEADGIGSAAAVPYEGRVYLPAGDGGTLRVFDGDGGEAEPLVVPGAEGALDLEVREGHLFVNDPGSGSALVIGPSGEGVEVDKYEQPPGPGGTPTDEPAPGGGVDQGTGEPGTVGPSPQEPGQEEPSQEPDEEPGRVPPPPDVDPGTEPEEGVEPVLPEPTEPAPTTPPPLGGAQPPGGAAPVGSTTPGGTAALAPGAPVPVTASTGADEVTVTWQHAYSADAPVANYVVSWDDGSVTVGGGENSAVIGGLSDGASYRFQVQAVNAHGHGGAATSQTVVFGDQEPPPRPPTDVEAEATGTDSATLTWSPSPDAHDYVVSGEATDGSGVAARSTSDTAIDLAGLEPGKTYVLTVAARTPGGAQSAAAEAPAVTTPTLDPPQEVWFAFSDTGDAYVYWTPVEGAAGYEVAPEVPSLEPRHVAEAEPVYVGGKPFQSVVYGGAAPGCHSFTVRAVDAVGGGSGPSDPSSVKCAGRRAGDPGAAELQPTG</sequence>
<dbReference type="GO" id="GO:0016020">
    <property type="term" value="C:membrane"/>
    <property type="evidence" value="ECO:0007669"/>
    <property type="project" value="UniProtKB-SubCell"/>
</dbReference>
<accession>A0A4R6V3N4</accession>
<keyword evidence="2" id="KW-0624">Polysaccharide degradation</keyword>
<dbReference type="SMART" id="SM00060">
    <property type="entry name" value="FN3"/>
    <property type="match status" value="3"/>
</dbReference>
<protein>
    <submittedName>
        <fullName evidence="5">DNA-binding beta-propeller fold protein YncE</fullName>
    </submittedName>
</protein>
<dbReference type="AlphaFoldDB" id="A0A4R6V3N4"/>
<feature type="domain" description="Fibronectin type-III" evidence="4">
    <location>
        <begin position="573"/>
        <end position="660"/>
    </location>
</feature>
<dbReference type="GO" id="GO:0003677">
    <property type="term" value="F:DNA binding"/>
    <property type="evidence" value="ECO:0007669"/>
    <property type="project" value="UniProtKB-KW"/>
</dbReference>
<dbReference type="SUPFAM" id="SSF50969">
    <property type="entry name" value="YVTN repeat-like/Quinoprotein amine dehydrogenase"/>
    <property type="match status" value="1"/>
</dbReference>
<keyword evidence="5" id="KW-0238">DNA-binding</keyword>
<feature type="compositionally biased region" description="Pro residues" evidence="3">
    <location>
        <begin position="441"/>
        <end position="455"/>
    </location>
</feature>
<proteinExistence type="predicted"/>
<dbReference type="InterPro" id="IPR011044">
    <property type="entry name" value="Quino_amine_DH_bsu"/>
</dbReference>
<dbReference type="InterPro" id="IPR050713">
    <property type="entry name" value="RTP_Phos/Ushers"/>
</dbReference>
<keyword evidence="6" id="KW-1185">Reference proteome</keyword>
<dbReference type="GO" id="GO:0016798">
    <property type="term" value="F:hydrolase activity, acting on glycosyl bonds"/>
    <property type="evidence" value="ECO:0007669"/>
    <property type="project" value="UniProtKB-KW"/>
</dbReference>
<dbReference type="InterPro" id="IPR036116">
    <property type="entry name" value="FN3_sf"/>
</dbReference>
<dbReference type="Proteomes" id="UP000295281">
    <property type="component" value="Unassembled WGS sequence"/>
</dbReference>
<evidence type="ECO:0000313" key="5">
    <source>
        <dbReference type="EMBL" id="TDQ54995.1"/>
    </source>
</evidence>
<dbReference type="PANTHER" id="PTHR46957">
    <property type="entry name" value="CYTOKINE RECEPTOR"/>
    <property type="match status" value="1"/>
</dbReference>
<dbReference type="SUPFAM" id="SSF49265">
    <property type="entry name" value="Fibronectin type III"/>
    <property type="match status" value="1"/>
</dbReference>
<name>A0A4R6V3N4_9ACTN</name>
<organism evidence="5 6">
    <name type="scientific">Actinorugispora endophytica</name>
    <dbReference type="NCBI Taxonomy" id="1605990"/>
    <lineage>
        <taxon>Bacteria</taxon>
        <taxon>Bacillati</taxon>
        <taxon>Actinomycetota</taxon>
        <taxon>Actinomycetes</taxon>
        <taxon>Streptosporangiales</taxon>
        <taxon>Nocardiopsidaceae</taxon>
        <taxon>Actinorugispora</taxon>
    </lineage>
</organism>
<feature type="compositionally biased region" description="Low complexity" evidence="3">
    <location>
        <begin position="456"/>
        <end position="482"/>
    </location>
</feature>
<evidence type="ECO:0000259" key="4">
    <source>
        <dbReference type="PROSITE" id="PS50853"/>
    </source>
</evidence>
<dbReference type="GO" id="GO:0000272">
    <property type="term" value="P:polysaccharide catabolic process"/>
    <property type="evidence" value="ECO:0007669"/>
    <property type="project" value="UniProtKB-KW"/>
</dbReference>
<dbReference type="RefSeq" id="WP_133739589.1">
    <property type="nucleotide sequence ID" value="NZ_SNYN01000001.1"/>
</dbReference>
<dbReference type="PANTHER" id="PTHR46957:SF3">
    <property type="entry name" value="CYTOKINE RECEPTOR"/>
    <property type="match status" value="1"/>
</dbReference>
<dbReference type="Pfam" id="PF00041">
    <property type="entry name" value="fn3"/>
    <property type="match status" value="2"/>
</dbReference>
<keyword evidence="1" id="KW-0326">Glycosidase</keyword>
<dbReference type="OrthoDB" id="3372012at2"/>
<evidence type="ECO:0000256" key="1">
    <source>
        <dbReference type="ARBA" id="ARBA00023295"/>
    </source>
</evidence>
<evidence type="ECO:0000256" key="3">
    <source>
        <dbReference type="SAM" id="MobiDB-lite"/>
    </source>
</evidence>
<keyword evidence="2" id="KW-0119">Carbohydrate metabolism</keyword>
<gene>
    <name evidence="5" type="ORF">EV190_101316</name>
</gene>
<keyword evidence="1" id="KW-0378">Hydrolase</keyword>
<comment type="caution">
    <text evidence="5">The sequence shown here is derived from an EMBL/GenBank/DDBJ whole genome shotgun (WGS) entry which is preliminary data.</text>
</comment>
<dbReference type="InterPro" id="IPR003961">
    <property type="entry name" value="FN3_dom"/>
</dbReference>
<feature type="compositionally biased region" description="Gly residues" evidence="3">
    <location>
        <begin position="384"/>
        <end position="396"/>
    </location>
</feature>